<dbReference type="InterPro" id="IPR015946">
    <property type="entry name" value="KH_dom-like_a/b"/>
</dbReference>
<feature type="region of interest" description="Disordered" evidence="1">
    <location>
        <begin position="1"/>
        <end position="42"/>
    </location>
</feature>
<dbReference type="EMBL" id="BMGP01000006">
    <property type="protein sequence ID" value="GGF36897.1"/>
    <property type="molecule type" value="Genomic_DNA"/>
</dbReference>
<gene>
    <name evidence="3" type="ORF">GCM10011399_32310</name>
</gene>
<dbReference type="SUPFAM" id="SSF82708">
    <property type="entry name" value="R3H domain"/>
    <property type="match status" value="1"/>
</dbReference>
<name>A0A917F016_9MICO</name>
<reference evidence="3 4" key="1">
    <citation type="journal article" date="2014" name="Int. J. Syst. Evol. Microbiol.">
        <title>Complete genome sequence of Corynebacterium casei LMG S-19264T (=DSM 44701T), isolated from a smear-ripened cheese.</title>
        <authorList>
            <consortium name="US DOE Joint Genome Institute (JGI-PGF)"/>
            <person name="Walter F."/>
            <person name="Albersmeier A."/>
            <person name="Kalinowski J."/>
            <person name="Ruckert C."/>
        </authorList>
    </citation>
    <scope>NUCLEOTIDE SEQUENCE [LARGE SCALE GENOMIC DNA]</scope>
    <source>
        <strain evidence="3 4">CGMCC 1.12976</strain>
    </source>
</reference>
<dbReference type="Pfam" id="PF01424">
    <property type="entry name" value="R3H"/>
    <property type="match status" value="1"/>
</dbReference>
<sequence length="194" mass="20593">MSDVSEIATTEVDGQITDDLTAETANDAHGVGDEHGVGDQHGVEDEGDIAADYIEELLDICDLDGDIDIDSRGGRAYVSVNSSEDSNLRLLSNPETVQALQELTRLAVQTKTGGFSRLILDVGGSRQIREAELARLVGSAIDRIEVGGESAVALAPMSSYERKVVHDLVAERGYVSVSEGEGRDRHTVISAPSA</sequence>
<dbReference type="InterPro" id="IPR001374">
    <property type="entry name" value="R3H_dom"/>
</dbReference>
<protein>
    <recommendedName>
        <fullName evidence="2">R3H domain-containing protein</fullName>
    </recommendedName>
</protein>
<dbReference type="RefSeq" id="WP_188680095.1">
    <property type="nucleotide sequence ID" value="NZ_BMGP01000006.1"/>
</dbReference>
<dbReference type="Gene3D" id="3.30.1370.50">
    <property type="entry name" value="R3H-like domain"/>
    <property type="match status" value="1"/>
</dbReference>
<proteinExistence type="predicted"/>
<dbReference type="SMART" id="SM00393">
    <property type="entry name" value="R3H"/>
    <property type="match status" value="1"/>
</dbReference>
<dbReference type="InterPro" id="IPR039247">
    <property type="entry name" value="KhpB"/>
</dbReference>
<evidence type="ECO:0000313" key="3">
    <source>
        <dbReference type="EMBL" id="GGF36897.1"/>
    </source>
</evidence>
<comment type="caution">
    <text evidence="3">The sequence shown here is derived from an EMBL/GenBank/DDBJ whole genome shotgun (WGS) entry which is preliminary data.</text>
</comment>
<dbReference type="CDD" id="cd02644">
    <property type="entry name" value="R3H_jag"/>
    <property type="match status" value="1"/>
</dbReference>
<dbReference type="PANTHER" id="PTHR35800">
    <property type="entry name" value="PROTEIN JAG"/>
    <property type="match status" value="1"/>
</dbReference>
<dbReference type="GO" id="GO:0003723">
    <property type="term" value="F:RNA binding"/>
    <property type="evidence" value="ECO:0007669"/>
    <property type="project" value="InterPro"/>
</dbReference>
<organism evidence="3 4">
    <name type="scientific">Subtercola lobariae</name>
    <dbReference type="NCBI Taxonomy" id="1588641"/>
    <lineage>
        <taxon>Bacteria</taxon>
        <taxon>Bacillati</taxon>
        <taxon>Actinomycetota</taxon>
        <taxon>Actinomycetes</taxon>
        <taxon>Micrococcales</taxon>
        <taxon>Microbacteriaceae</taxon>
        <taxon>Subtercola</taxon>
    </lineage>
</organism>
<dbReference type="AlphaFoldDB" id="A0A917F016"/>
<evidence type="ECO:0000313" key="4">
    <source>
        <dbReference type="Proteomes" id="UP000598775"/>
    </source>
</evidence>
<dbReference type="InterPro" id="IPR036867">
    <property type="entry name" value="R3H_dom_sf"/>
</dbReference>
<feature type="compositionally biased region" description="Basic and acidic residues" evidence="1">
    <location>
        <begin position="30"/>
        <end position="42"/>
    </location>
</feature>
<dbReference type="PANTHER" id="PTHR35800:SF1">
    <property type="entry name" value="RNA-BINDING PROTEIN KHPB"/>
    <property type="match status" value="1"/>
</dbReference>
<dbReference type="InterPro" id="IPR034079">
    <property type="entry name" value="R3H_KhpB"/>
</dbReference>
<dbReference type="Gene3D" id="3.30.300.20">
    <property type="match status" value="1"/>
</dbReference>
<dbReference type="Proteomes" id="UP000598775">
    <property type="component" value="Unassembled WGS sequence"/>
</dbReference>
<evidence type="ECO:0000256" key="1">
    <source>
        <dbReference type="SAM" id="MobiDB-lite"/>
    </source>
</evidence>
<evidence type="ECO:0000259" key="2">
    <source>
        <dbReference type="PROSITE" id="PS51061"/>
    </source>
</evidence>
<accession>A0A917F016</accession>
<dbReference type="PROSITE" id="PS51061">
    <property type="entry name" value="R3H"/>
    <property type="match status" value="1"/>
</dbReference>
<keyword evidence="4" id="KW-1185">Reference proteome</keyword>
<feature type="domain" description="R3H" evidence="2">
    <location>
        <begin position="127"/>
        <end position="193"/>
    </location>
</feature>